<evidence type="ECO:0000259" key="3">
    <source>
        <dbReference type="Pfam" id="PF07687"/>
    </source>
</evidence>
<proteinExistence type="predicted"/>
<keyword evidence="2" id="KW-0464">Manganese</keyword>
<dbReference type="SUPFAM" id="SSF53187">
    <property type="entry name" value="Zn-dependent exopeptidases"/>
    <property type="match status" value="1"/>
</dbReference>
<dbReference type="PANTHER" id="PTHR11014:SF63">
    <property type="entry name" value="METALLOPEPTIDASE, PUTATIVE (AFU_ORTHOLOGUE AFUA_6G09600)-RELATED"/>
    <property type="match status" value="1"/>
</dbReference>
<sequence length="390" mass="41180">MPVKNRFADLLPEITAWRQDFHAHPELMYDLPRTAARVAELLRGFGCDSVTEGVGRSGVVAVIEGAAPARPGGPATIGLRADMDALPIEEATGLPYASTVPGRMHACGHDGHTAMLLGAAKYLAETRAFAGRAVLIFQPAEEGGGGGRAMVEDGLIARFGIDEVYALHNWPGLPVGAFAIAPGPVMAAADQFDLVLTGRGGHAANPQDTIDPVVVASHVILALQSIVSRTTDPRQSVVVSVTSVLTETTAHNVIPSAVRLKGTVRTLEPAVQAQVAARIEQIARLTAEAHGATAALDYRRGYPVTVNAPEQTAHAVSVARAITPDIRPAQTQMGAEDFSYMLNERPGAYVFLGNGDTAMIHHPEYRFDDAAIPYGASWLAGMVEARLPRG</sequence>
<keyword evidence="1 4" id="KW-0378">Hydrolase</keyword>
<dbReference type="STRING" id="1850250.LPB142_05880"/>
<dbReference type="SUPFAM" id="SSF55031">
    <property type="entry name" value="Bacterial exopeptidase dimerisation domain"/>
    <property type="match status" value="1"/>
</dbReference>
<protein>
    <submittedName>
        <fullName evidence="4">Amidohydrolase</fullName>
    </submittedName>
</protein>
<keyword evidence="5" id="KW-1185">Reference proteome</keyword>
<dbReference type="NCBIfam" id="TIGR01891">
    <property type="entry name" value="amidohydrolases"/>
    <property type="match status" value="1"/>
</dbReference>
<feature type="binding site" evidence="2">
    <location>
        <position position="142"/>
    </location>
    <ligand>
        <name>Mn(2+)</name>
        <dbReference type="ChEBI" id="CHEBI:29035"/>
        <label>2</label>
    </ligand>
</feature>
<dbReference type="PIRSF" id="PIRSF005962">
    <property type="entry name" value="Pept_M20D_amidohydro"/>
    <property type="match status" value="1"/>
</dbReference>
<dbReference type="PANTHER" id="PTHR11014">
    <property type="entry name" value="PEPTIDASE M20 FAMILY MEMBER"/>
    <property type="match status" value="1"/>
</dbReference>
<dbReference type="GO" id="GO:0019877">
    <property type="term" value="P:diaminopimelate biosynthetic process"/>
    <property type="evidence" value="ECO:0007669"/>
    <property type="project" value="UniProtKB-ARBA"/>
</dbReference>
<feature type="binding site" evidence="2">
    <location>
        <position position="109"/>
    </location>
    <ligand>
        <name>Mn(2+)</name>
        <dbReference type="ChEBI" id="CHEBI:29035"/>
        <label>2</label>
    </ligand>
</feature>
<dbReference type="Pfam" id="PF01546">
    <property type="entry name" value="Peptidase_M20"/>
    <property type="match status" value="1"/>
</dbReference>
<dbReference type="InterPro" id="IPR011650">
    <property type="entry name" value="Peptidase_M20_dimer"/>
</dbReference>
<organism evidence="4 5">
    <name type="scientific">Rhodobacter xanthinilyticus</name>
    <dbReference type="NCBI Taxonomy" id="1850250"/>
    <lineage>
        <taxon>Bacteria</taxon>
        <taxon>Pseudomonadati</taxon>
        <taxon>Pseudomonadota</taxon>
        <taxon>Alphaproteobacteria</taxon>
        <taxon>Rhodobacterales</taxon>
        <taxon>Rhodobacter group</taxon>
        <taxon>Rhodobacter</taxon>
    </lineage>
</organism>
<comment type="cofactor">
    <cofactor evidence="2">
        <name>Mn(2+)</name>
        <dbReference type="ChEBI" id="CHEBI:29035"/>
    </cofactor>
    <text evidence="2">The Mn(2+) ion enhances activity.</text>
</comment>
<reference evidence="4 5" key="1">
    <citation type="submission" date="2016-10" db="EMBL/GenBank/DDBJ databases">
        <title>Rhodobacter sp. LPB0142, isolated from sea water.</title>
        <authorList>
            <person name="Kim E."/>
            <person name="Yi H."/>
        </authorList>
    </citation>
    <scope>NUCLEOTIDE SEQUENCE [LARGE SCALE GENOMIC DNA]</scope>
    <source>
        <strain evidence="4 5">LPB0142</strain>
    </source>
</reference>
<feature type="binding site" evidence="2">
    <location>
        <position position="361"/>
    </location>
    <ligand>
        <name>Mn(2+)</name>
        <dbReference type="ChEBI" id="CHEBI:29035"/>
        <label>2</label>
    </ligand>
</feature>
<keyword evidence="2" id="KW-0479">Metal-binding</keyword>
<dbReference type="InterPro" id="IPR002933">
    <property type="entry name" value="Peptidase_M20"/>
</dbReference>
<dbReference type="KEGG" id="rhp:LPB142_05880"/>
<feature type="domain" description="Peptidase M20 dimerisation" evidence="3">
    <location>
        <begin position="192"/>
        <end position="284"/>
    </location>
</feature>
<dbReference type="RefSeq" id="WP_071165799.1">
    <property type="nucleotide sequence ID" value="NZ_CP017781.1"/>
</dbReference>
<dbReference type="GO" id="GO:0050118">
    <property type="term" value="F:N-acetyldiaminopimelate deacetylase activity"/>
    <property type="evidence" value="ECO:0007669"/>
    <property type="project" value="UniProtKB-ARBA"/>
</dbReference>
<dbReference type="Proteomes" id="UP000176562">
    <property type="component" value="Chromosome"/>
</dbReference>
<dbReference type="EMBL" id="CP017781">
    <property type="protein sequence ID" value="AOZ68904.1"/>
    <property type="molecule type" value="Genomic_DNA"/>
</dbReference>
<dbReference type="Gene3D" id="3.40.630.10">
    <property type="entry name" value="Zn peptidases"/>
    <property type="match status" value="1"/>
</dbReference>
<evidence type="ECO:0000256" key="2">
    <source>
        <dbReference type="PIRSR" id="PIRSR005962-1"/>
    </source>
</evidence>
<feature type="binding site" evidence="2">
    <location>
        <position position="168"/>
    </location>
    <ligand>
        <name>Mn(2+)</name>
        <dbReference type="ChEBI" id="CHEBI:29035"/>
        <label>2</label>
    </ligand>
</feature>
<feature type="binding site" evidence="2">
    <location>
        <position position="107"/>
    </location>
    <ligand>
        <name>Mn(2+)</name>
        <dbReference type="ChEBI" id="CHEBI:29035"/>
        <label>2</label>
    </ligand>
</feature>
<dbReference type="FunFam" id="3.30.70.360:FF:000001">
    <property type="entry name" value="N-acetyldiaminopimelate deacetylase"/>
    <property type="match status" value="1"/>
</dbReference>
<dbReference type="Pfam" id="PF07687">
    <property type="entry name" value="M20_dimer"/>
    <property type="match status" value="1"/>
</dbReference>
<evidence type="ECO:0000313" key="4">
    <source>
        <dbReference type="EMBL" id="AOZ68904.1"/>
    </source>
</evidence>
<dbReference type="GO" id="GO:0046872">
    <property type="term" value="F:metal ion binding"/>
    <property type="evidence" value="ECO:0007669"/>
    <property type="project" value="UniProtKB-KW"/>
</dbReference>
<name>A0A1D9MAM6_9RHOB</name>
<dbReference type="AlphaFoldDB" id="A0A1D9MAM6"/>
<dbReference type="Gene3D" id="3.30.70.360">
    <property type="match status" value="1"/>
</dbReference>
<evidence type="ECO:0000313" key="5">
    <source>
        <dbReference type="Proteomes" id="UP000176562"/>
    </source>
</evidence>
<gene>
    <name evidence="4" type="ORF">LPB142_05880</name>
</gene>
<dbReference type="InterPro" id="IPR036264">
    <property type="entry name" value="Bact_exopeptidase_dim_dom"/>
</dbReference>
<accession>A0A1D9MAM6</accession>
<dbReference type="InterPro" id="IPR017439">
    <property type="entry name" value="Amidohydrolase"/>
</dbReference>
<evidence type="ECO:0000256" key="1">
    <source>
        <dbReference type="ARBA" id="ARBA00022801"/>
    </source>
</evidence>